<dbReference type="AlphaFoldDB" id="A0A031JTJ9"/>
<evidence type="ECO:0000313" key="3">
    <source>
        <dbReference type="Proteomes" id="UP000024329"/>
    </source>
</evidence>
<dbReference type="PATRIC" id="fig|158500.4.peg.3927"/>
<reference evidence="1" key="2">
    <citation type="submission" date="2016-08" db="EMBL/GenBank/DDBJ databases">
        <authorList>
            <person name="Seilhamer J.J."/>
        </authorList>
    </citation>
    <scope>NUCLEOTIDE SEQUENCE [LARGE SCALE GENOMIC DNA]</scope>
    <source>
        <strain evidence="1">SA1</strain>
        <plasmid evidence="1">pSA1</plasmid>
    </source>
</reference>
<dbReference type="EMBL" id="CP017076">
    <property type="protein sequence ID" value="AOR79289.1"/>
    <property type="molecule type" value="Genomic_DNA"/>
</dbReference>
<name>A0A031JTJ9_9SPHN</name>
<dbReference type="KEGG" id="nre:BES08_20750"/>
<dbReference type="Proteomes" id="UP000094626">
    <property type="component" value="Plasmid pSA1"/>
</dbReference>
<sequence length="132" mass="14305">MLAHTRSMIAAIAFAVLTGKKVAGLYDHSLGRDLQIAAEFRDGRLQGFDGARSVKFGGTLPEIHDAGDKNFVSVEIDGAQVKGYDRASSTFFAARVEDGMVQVYDYGQKAWFAYDVQDPQAASEYHRAAGPA</sequence>
<dbReference type="OrthoDB" id="7508414at2"/>
<proteinExistence type="predicted"/>
<protein>
    <submittedName>
        <fullName evidence="2">Uncharacterized protein</fullName>
    </submittedName>
</protein>
<reference evidence="2 3" key="1">
    <citation type="submission" date="2014-03" db="EMBL/GenBank/DDBJ databases">
        <title>Whole genome sequence of Novosphingobium resinovorum KF1.</title>
        <authorList>
            <person name="Gan H.M."/>
            <person name="Gan H.Y."/>
            <person name="Chew T.H."/>
            <person name="Savka M.A."/>
        </authorList>
    </citation>
    <scope>NUCLEOTIDE SEQUENCE [LARGE SCALE GENOMIC DNA]</scope>
    <source>
        <strain evidence="2 3">KF1</strain>
    </source>
</reference>
<geneLocation type="plasmid" evidence="1 4">
    <name>pSA1</name>
</geneLocation>
<evidence type="ECO:0000313" key="2">
    <source>
        <dbReference type="EMBL" id="EZP79697.1"/>
    </source>
</evidence>
<keyword evidence="4" id="KW-1185">Reference proteome</keyword>
<accession>A0A031JTJ9</accession>
<dbReference type="EMBL" id="JFYZ01000023">
    <property type="protein sequence ID" value="EZP79697.1"/>
    <property type="molecule type" value="Genomic_DNA"/>
</dbReference>
<reference evidence="4" key="3">
    <citation type="journal article" date="2017" name="J. Biotechnol.">
        <title>Complete genome sequence of Novosphingobium resinovorum SA1, a versatile xenobiotic-degrading bacterium capable of utilizing sulfanilic acid.</title>
        <authorList>
            <person name="Hegedus B."/>
            <person name="Kos P.B."/>
            <person name="Balint B."/>
            <person name="Maroti G."/>
            <person name="Gan H.M."/>
            <person name="Perei K."/>
            <person name="Rakhely G."/>
        </authorList>
    </citation>
    <scope>NUCLEOTIDE SEQUENCE [LARGE SCALE GENOMIC DNA]</scope>
    <source>
        <strain evidence="4">SA1</strain>
    </source>
</reference>
<evidence type="ECO:0000313" key="1">
    <source>
        <dbReference type="EMBL" id="AOR79289.1"/>
    </source>
</evidence>
<keyword evidence="1" id="KW-0614">Plasmid</keyword>
<gene>
    <name evidence="1" type="ORF">BES08_20750</name>
    <name evidence="2" type="ORF">BV97_03854</name>
</gene>
<dbReference type="eggNOG" id="ENOG5033EPT">
    <property type="taxonomic scope" value="Bacteria"/>
</dbReference>
<evidence type="ECO:0000313" key="4">
    <source>
        <dbReference type="Proteomes" id="UP000094626"/>
    </source>
</evidence>
<organism evidence="2 3">
    <name type="scientific">Novosphingobium resinovorum</name>
    <dbReference type="NCBI Taxonomy" id="158500"/>
    <lineage>
        <taxon>Bacteria</taxon>
        <taxon>Pseudomonadati</taxon>
        <taxon>Pseudomonadota</taxon>
        <taxon>Alphaproteobacteria</taxon>
        <taxon>Sphingomonadales</taxon>
        <taxon>Sphingomonadaceae</taxon>
        <taxon>Novosphingobium</taxon>
    </lineage>
</organism>
<dbReference type="RefSeq" id="WP_036527930.1">
    <property type="nucleotide sequence ID" value="NZ_CP017076.1"/>
</dbReference>
<dbReference type="Proteomes" id="UP000024329">
    <property type="component" value="Unassembled WGS sequence"/>
</dbReference>